<feature type="transmembrane region" description="Helical" evidence="1">
    <location>
        <begin position="7"/>
        <end position="27"/>
    </location>
</feature>
<dbReference type="AlphaFoldDB" id="A0A2Z2HL81"/>
<reference evidence="2 3" key="1">
    <citation type="journal article" date="2017" name="Environ. Microbiol.">
        <title>Genome and epigenome of a novel marine Thaumarchaeota strain suggest viral infection, phosphorothioation DNA modification and multiple restriction systems.</title>
        <authorList>
            <person name="Ahlgren N.A."/>
            <person name="Chen Y."/>
            <person name="Needham D.M."/>
            <person name="Parada A.E."/>
            <person name="Sachdeva R."/>
            <person name="Trinh V."/>
            <person name="Chen T."/>
            <person name="Fuhrman J.A."/>
        </authorList>
    </citation>
    <scope>NUCLEOTIDE SEQUENCE [LARGE SCALE GENOMIC DNA]</scope>
    <source>
        <strain evidence="2 3">SPOT01</strain>
    </source>
</reference>
<feature type="transmembrane region" description="Helical" evidence="1">
    <location>
        <begin position="33"/>
        <end position="50"/>
    </location>
</feature>
<evidence type="ECO:0000313" key="3">
    <source>
        <dbReference type="Proteomes" id="UP000249949"/>
    </source>
</evidence>
<evidence type="ECO:0000256" key="1">
    <source>
        <dbReference type="SAM" id="Phobius"/>
    </source>
</evidence>
<dbReference type="EMBL" id="CP021324">
    <property type="protein sequence ID" value="ARS64684.1"/>
    <property type="molecule type" value="Genomic_DNA"/>
</dbReference>
<dbReference type="KEGG" id="nct:NMSP_1066"/>
<keyword evidence="1" id="KW-0472">Membrane</keyword>
<protein>
    <submittedName>
        <fullName evidence="2">Uncharacterized protein</fullName>
    </submittedName>
</protein>
<dbReference type="RefSeq" id="WP_086907750.1">
    <property type="nucleotide sequence ID" value="NZ_CP021324.1"/>
</dbReference>
<keyword evidence="1" id="KW-0812">Transmembrane</keyword>
<dbReference type="GeneID" id="32901522"/>
<keyword evidence="3" id="KW-1185">Reference proteome</keyword>
<name>A0A2Z2HL81_9ARCH</name>
<organism evidence="2 3">
    <name type="scientific">Candidatus Nitrosomarinus catalinensis</name>
    <dbReference type="NCBI Taxonomy" id="1898749"/>
    <lineage>
        <taxon>Archaea</taxon>
        <taxon>Nitrososphaerota</taxon>
        <taxon>Nitrososphaeria</taxon>
        <taxon>Nitrosopumilales</taxon>
        <taxon>Nitrosopumilaceae</taxon>
        <taxon>Candidatus Nitrosomarinus</taxon>
    </lineage>
</organism>
<gene>
    <name evidence="2" type="ORF">NMSP_1066</name>
</gene>
<sequence length="74" mass="8496">MEFNKNYGQIIIGYGLLSIGITLMMLFMQTSGIFWLILSGTTIVGGIWIIKKERNDRKKYDSDNECAFQDNKPD</sequence>
<accession>A0A2Z2HL81</accession>
<proteinExistence type="predicted"/>
<evidence type="ECO:0000313" key="2">
    <source>
        <dbReference type="EMBL" id="ARS64684.1"/>
    </source>
</evidence>
<keyword evidence="1" id="KW-1133">Transmembrane helix</keyword>
<dbReference type="Proteomes" id="UP000249949">
    <property type="component" value="Chromosome"/>
</dbReference>